<evidence type="ECO:0000313" key="4">
    <source>
        <dbReference type="Proteomes" id="UP001570846"/>
    </source>
</evidence>
<evidence type="ECO:0000313" key="1">
    <source>
        <dbReference type="EMBL" id="KAA6437490.1"/>
    </source>
</evidence>
<reference evidence="1 3" key="2">
    <citation type="submission" date="2019-09" db="EMBL/GenBank/DDBJ databases">
        <title>A bacterium isolated from glacier soil.</title>
        <authorList>
            <person name="Liu Q."/>
        </authorList>
    </citation>
    <scope>NUCLEOTIDE SEQUENCE [LARGE SCALE GENOMIC DNA]</scope>
    <source>
        <strain evidence="1 3">MDT1-10-3</strain>
    </source>
</reference>
<dbReference type="Proteomes" id="UP001570846">
    <property type="component" value="Unassembled WGS sequence"/>
</dbReference>
<evidence type="ECO:0000313" key="3">
    <source>
        <dbReference type="Proteomes" id="UP000323866"/>
    </source>
</evidence>
<dbReference type="Proteomes" id="UP000323866">
    <property type="component" value="Unassembled WGS sequence"/>
</dbReference>
<dbReference type="EMBL" id="VKKZ01000010">
    <property type="protein sequence ID" value="KAA6437490.1"/>
    <property type="molecule type" value="Genomic_DNA"/>
</dbReference>
<evidence type="ECO:0000313" key="2">
    <source>
        <dbReference type="EMBL" id="MFA1772871.1"/>
    </source>
</evidence>
<reference evidence="2 4" key="3">
    <citation type="submission" date="2024-08" db="EMBL/GenBank/DDBJ databases">
        <authorList>
            <person name="Wei W."/>
        </authorList>
    </citation>
    <scope>NUCLEOTIDE SEQUENCE [LARGE SCALE GENOMIC DNA]</scope>
    <source>
        <strain evidence="2 4">XU2</strain>
    </source>
</reference>
<reference evidence="1 3" key="1">
    <citation type="submission" date="2019-07" db="EMBL/GenBank/DDBJ databases">
        <authorList>
            <person name="Qu J.-H."/>
        </authorList>
    </citation>
    <scope>NUCLEOTIDE SEQUENCE [LARGE SCALE GENOMIC DNA]</scope>
    <source>
        <strain evidence="1 3">MDT1-10-3</strain>
    </source>
</reference>
<comment type="caution">
    <text evidence="1">The sequence shown here is derived from an EMBL/GenBank/DDBJ whole genome shotgun (WGS) entry which is preliminary data.</text>
</comment>
<gene>
    <name evidence="2" type="ORF">ACD591_16335</name>
    <name evidence="1" type="ORF">FOE74_03025</name>
</gene>
<name>A0A5M8QR18_9BACT</name>
<sequence length="75" mass="8690">MDNMEGFMRDAQRITAQTVLGVKLKENLADVRATISELDLKMESEKLQEPNGYTRLKSELQKMEKNILEEMQSNE</sequence>
<dbReference type="AlphaFoldDB" id="A0A5M8QR18"/>
<keyword evidence="4" id="KW-1185">Reference proteome</keyword>
<proteinExistence type="predicted"/>
<accession>A0A5M8QR18</accession>
<dbReference type="RefSeq" id="WP_149097112.1">
    <property type="nucleotide sequence ID" value="NZ_BMMG01000001.1"/>
</dbReference>
<dbReference type="EMBL" id="JBGOGF010000009">
    <property type="protein sequence ID" value="MFA1772871.1"/>
    <property type="molecule type" value="Genomic_DNA"/>
</dbReference>
<protein>
    <submittedName>
        <fullName evidence="1">Uncharacterized protein</fullName>
    </submittedName>
</protein>
<organism evidence="1 3">
    <name type="scientific">Rufibacter glacialis</name>
    <dbReference type="NCBI Taxonomy" id="1259555"/>
    <lineage>
        <taxon>Bacteria</taxon>
        <taxon>Pseudomonadati</taxon>
        <taxon>Bacteroidota</taxon>
        <taxon>Cytophagia</taxon>
        <taxon>Cytophagales</taxon>
        <taxon>Hymenobacteraceae</taxon>
        <taxon>Rufibacter</taxon>
    </lineage>
</organism>